<dbReference type="InterPro" id="IPR001701">
    <property type="entry name" value="Glyco_hydro_9"/>
</dbReference>
<dbReference type="RefSeq" id="WP_118234571.1">
    <property type="nucleotide sequence ID" value="NZ_QRHL01000020.1"/>
</dbReference>
<feature type="domain" description="Glycoside hydrolase family 9" evidence="8">
    <location>
        <begin position="324"/>
        <end position="768"/>
    </location>
</feature>
<keyword evidence="7" id="KW-0136">Cellulose degradation</keyword>
<name>A0A414PQW1_FUSMR</name>
<dbReference type="Pfam" id="PF02927">
    <property type="entry name" value="CelD_N"/>
    <property type="match status" value="1"/>
</dbReference>
<dbReference type="InterPro" id="IPR014756">
    <property type="entry name" value="Ig_E-set"/>
</dbReference>
<keyword evidence="7" id="KW-0732">Signal</keyword>
<organism evidence="11 12">
    <name type="scientific">Fusobacterium mortiferum</name>
    <dbReference type="NCBI Taxonomy" id="850"/>
    <lineage>
        <taxon>Bacteria</taxon>
        <taxon>Fusobacteriati</taxon>
        <taxon>Fusobacteriota</taxon>
        <taxon>Fusobacteriia</taxon>
        <taxon>Fusobacteriales</taxon>
        <taxon>Fusobacteriaceae</taxon>
        <taxon>Fusobacterium</taxon>
    </lineage>
</organism>
<dbReference type="InterPro" id="IPR004197">
    <property type="entry name" value="Cellulase_Ig-like"/>
</dbReference>
<dbReference type="Pfam" id="PF00759">
    <property type="entry name" value="Glyco_hydro_9"/>
    <property type="match status" value="1"/>
</dbReference>
<evidence type="ECO:0000259" key="9">
    <source>
        <dbReference type="Pfam" id="PF02927"/>
    </source>
</evidence>
<comment type="caution">
    <text evidence="11">The sequence shown here is derived from an EMBL/GenBank/DDBJ whole genome shotgun (WGS) entry which is preliminary data.</text>
</comment>
<dbReference type="Gene3D" id="1.50.10.10">
    <property type="match status" value="1"/>
</dbReference>
<feature type="active site" evidence="6">
    <location>
        <position position="748"/>
    </location>
</feature>
<dbReference type="SUPFAM" id="SSF81296">
    <property type="entry name" value="E set domains"/>
    <property type="match status" value="1"/>
</dbReference>
<dbReference type="PANTHER" id="PTHR22298">
    <property type="entry name" value="ENDO-1,4-BETA-GLUCANASE"/>
    <property type="match status" value="1"/>
</dbReference>
<evidence type="ECO:0000256" key="6">
    <source>
        <dbReference type="PROSITE-ProRule" id="PRU10060"/>
    </source>
</evidence>
<dbReference type="SUPFAM" id="SSF49785">
    <property type="entry name" value="Galactose-binding domain-like"/>
    <property type="match status" value="1"/>
</dbReference>
<gene>
    <name evidence="11" type="ORF">DW663_09630</name>
</gene>
<feature type="domain" description="Carbohydrate binding" evidence="10">
    <location>
        <begin position="50"/>
        <end position="216"/>
    </location>
</feature>
<evidence type="ECO:0000256" key="7">
    <source>
        <dbReference type="RuleBase" id="RU361166"/>
    </source>
</evidence>
<dbReference type="Gene3D" id="2.60.120.430">
    <property type="entry name" value="Galactose-binding lectin"/>
    <property type="match status" value="1"/>
</dbReference>
<sequence>MKKKAKGKIMFLLAITLLATSCGNVNTKEGTKEVEIAKLSIDKKYQQNDLILFTNEVLGGWSMEGGQKLDERGFLPVDKNMTYNSLPSLHIKTSINENQWLCSIVLKGWNAMNLEPYVANGTLEFNIKGAKGGEVFELSFGGKRTDGKGDIDIVSFRTDTQFEITKEWQHISIPLKDVMNLSGEADLRSFRQLIFKEVDNGVTERPVEVWINDVRIITSDDETSQNPVKVNQVGYHLNADKYALISGFAHKFTTPVGTIFRVKDTKDKVIYTGKLSLICDDDSVVSGDRILKADFSDIKVPGTYFLEVEGVGKSQKFTIGDNIYKPLLEDITKYYYLQRGNEIIEEKYVGKLFARGEGLPQDRSVPLNSQRESSKRYDVSGGWYDAGDYGKYTNAGATAVTELLWAYEMFPNQFRDKKDFIPESGNGVSDLLDEIRWELDFLLKMQDKDTGGVYSHVWAQNYDGTPDIALTMDRYIQDKNGTMTNVKPTTHTADVVAALAHGYTVFKNIDKEYAEKLLKAAKFGYQYLEKNSNLIISMPNEPYYDGNDTDNRLWAAAELYRATGEKKYDEYFLNNYRNFEESFEAEKNGHGWGNMEKVAFYAYLSSKNPASEVKEWFKEKFTSWSDDVFEKTVNNPWKTVLGENDYVWGSNSVIGTTLMDLYVGNKVLGKDNDRTIAMMRTNMNYFLGVNPLAFSYVSGYGENCLSHTYSNIYNYDGILEIPKGYFAGGPNQFQGAELSKFNARDYVDSGYEWTTNEHTIYWNSVLIFSTAALNENLQEVSIMNFEVK</sequence>
<dbReference type="InterPro" id="IPR008979">
    <property type="entry name" value="Galactose-bd-like_sf"/>
</dbReference>
<evidence type="ECO:0000256" key="4">
    <source>
        <dbReference type="ARBA" id="ARBA00023295"/>
    </source>
</evidence>
<dbReference type="InterPro" id="IPR048758">
    <property type="entry name" value="CBM30"/>
</dbReference>
<evidence type="ECO:0000313" key="11">
    <source>
        <dbReference type="EMBL" id="RHF70902.1"/>
    </source>
</evidence>
<feature type="domain" description="Cellulase Ig-like" evidence="9">
    <location>
        <begin position="225"/>
        <end position="312"/>
    </location>
</feature>
<dbReference type="InterPro" id="IPR013783">
    <property type="entry name" value="Ig-like_fold"/>
</dbReference>
<evidence type="ECO:0000259" key="10">
    <source>
        <dbReference type="Pfam" id="PF21582"/>
    </source>
</evidence>
<evidence type="ECO:0000256" key="5">
    <source>
        <dbReference type="ARBA" id="ARBA00023326"/>
    </source>
</evidence>
<dbReference type="EMBL" id="QRHL01000020">
    <property type="protein sequence ID" value="RHF70902.1"/>
    <property type="molecule type" value="Genomic_DNA"/>
</dbReference>
<dbReference type="GO" id="GO:0008810">
    <property type="term" value="F:cellulase activity"/>
    <property type="evidence" value="ECO:0007669"/>
    <property type="project" value="UniProtKB-EC"/>
</dbReference>
<evidence type="ECO:0000256" key="1">
    <source>
        <dbReference type="ARBA" id="ARBA00007072"/>
    </source>
</evidence>
<comment type="similarity">
    <text evidence="1 6 7">Belongs to the glycosyl hydrolase 9 (cellulase E) family.</text>
</comment>
<keyword evidence="3 6" id="KW-0119">Carbohydrate metabolism</keyword>
<keyword evidence="5 6" id="KW-0624">Polysaccharide degradation</keyword>
<dbReference type="SUPFAM" id="SSF48208">
    <property type="entry name" value="Six-hairpin glycosidases"/>
    <property type="match status" value="1"/>
</dbReference>
<dbReference type="Proteomes" id="UP000284676">
    <property type="component" value="Unassembled WGS sequence"/>
</dbReference>
<dbReference type="CDD" id="cd02850">
    <property type="entry name" value="E_set_Cellulase_N"/>
    <property type="match status" value="1"/>
</dbReference>
<feature type="active site" evidence="6">
    <location>
        <position position="757"/>
    </location>
</feature>
<evidence type="ECO:0000256" key="3">
    <source>
        <dbReference type="ARBA" id="ARBA00023277"/>
    </source>
</evidence>
<dbReference type="InterPro" id="IPR033126">
    <property type="entry name" value="Glyco_hydro_9_Asp/Glu_AS"/>
</dbReference>
<dbReference type="AlphaFoldDB" id="A0A414PQW1"/>
<proteinExistence type="inferred from homology"/>
<keyword evidence="4 6" id="KW-0326">Glycosidase</keyword>
<evidence type="ECO:0000256" key="2">
    <source>
        <dbReference type="ARBA" id="ARBA00022801"/>
    </source>
</evidence>
<evidence type="ECO:0000259" key="8">
    <source>
        <dbReference type="Pfam" id="PF00759"/>
    </source>
</evidence>
<feature type="signal peptide" evidence="7">
    <location>
        <begin position="1"/>
        <end position="27"/>
    </location>
</feature>
<dbReference type="InterPro" id="IPR008928">
    <property type="entry name" value="6-hairpin_glycosidase_sf"/>
</dbReference>
<reference evidence="11 12" key="1">
    <citation type="submission" date="2018-08" db="EMBL/GenBank/DDBJ databases">
        <title>A genome reference for cultivated species of the human gut microbiota.</title>
        <authorList>
            <person name="Zou Y."/>
            <person name="Xue W."/>
            <person name="Luo G."/>
        </authorList>
    </citation>
    <scope>NUCLEOTIDE SEQUENCE [LARGE SCALE GENOMIC DNA]</scope>
    <source>
        <strain evidence="11 12">AM25-1</strain>
    </source>
</reference>
<comment type="catalytic activity">
    <reaction evidence="7">
        <text>Endohydrolysis of (1-&gt;4)-beta-D-glucosidic linkages in cellulose, lichenin and cereal beta-D-glucans.</text>
        <dbReference type="EC" id="3.2.1.4"/>
    </reaction>
</comment>
<protein>
    <recommendedName>
        <fullName evidence="7">Endoglucanase</fullName>
        <ecNumber evidence="7">3.2.1.4</ecNumber>
    </recommendedName>
</protein>
<evidence type="ECO:0000313" key="12">
    <source>
        <dbReference type="Proteomes" id="UP000284676"/>
    </source>
</evidence>
<dbReference type="Pfam" id="PF21582">
    <property type="entry name" value="CBM30"/>
    <property type="match status" value="1"/>
</dbReference>
<feature type="chain" id="PRO_5018817425" description="Endoglucanase" evidence="7">
    <location>
        <begin position="28"/>
        <end position="788"/>
    </location>
</feature>
<dbReference type="Gene3D" id="2.60.40.10">
    <property type="entry name" value="Immunoglobulins"/>
    <property type="match status" value="1"/>
</dbReference>
<keyword evidence="2 6" id="KW-0378">Hydrolase</keyword>
<dbReference type="PROSITE" id="PS51257">
    <property type="entry name" value="PROKAR_LIPOPROTEIN"/>
    <property type="match status" value="1"/>
</dbReference>
<dbReference type="InterPro" id="IPR012341">
    <property type="entry name" value="6hp_glycosidase-like_sf"/>
</dbReference>
<dbReference type="EC" id="3.2.1.4" evidence="7"/>
<dbReference type="PROSITE" id="PS00698">
    <property type="entry name" value="GH9_3"/>
    <property type="match status" value="1"/>
</dbReference>
<dbReference type="GO" id="GO:0030245">
    <property type="term" value="P:cellulose catabolic process"/>
    <property type="evidence" value="ECO:0007669"/>
    <property type="project" value="UniProtKB-KW"/>
</dbReference>
<accession>A0A414PQW1</accession>